<dbReference type="InterPro" id="IPR034201">
    <property type="entry name" value="RNPS1_RRM"/>
</dbReference>
<dbReference type="SUPFAM" id="SSF54928">
    <property type="entry name" value="RNA-binding domain, RBD"/>
    <property type="match status" value="1"/>
</dbReference>
<feature type="compositionally biased region" description="Basic and acidic residues" evidence="2">
    <location>
        <begin position="804"/>
        <end position="824"/>
    </location>
</feature>
<feature type="compositionally biased region" description="Basic residues" evidence="2">
    <location>
        <begin position="564"/>
        <end position="576"/>
    </location>
</feature>
<feature type="region of interest" description="Disordered" evidence="2">
    <location>
        <begin position="1"/>
        <end position="23"/>
    </location>
</feature>
<evidence type="ECO:0000256" key="2">
    <source>
        <dbReference type="SAM" id="MobiDB-lite"/>
    </source>
</evidence>
<feature type="compositionally biased region" description="Low complexity" evidence="2">
    <location>
        <begin position="548"/>
        <end position="563"/>
    </location>
</feature>
<evidence type="ECO:0000313" key="5">
    <source>
        <dbReference type="Proteomes" id="UP001289374"/>
    </source>
</evidence>
<keyword evidence="5" id="KW-1185">Reference proteome</keyword>
<dbReference type="EMBL" id="JACGWL010000007">
    <property type="protein sequence ID" value="KAK4398719.1"/>
    <property type="molecule type" value="Genomic_DNA"/>
</dbReference>
<dbReference type="GO" id="GO:0003723">
    <property type="term" value="F:RNA binding"/>
    <property type="evidence" value="ECO:0007669"/>
    <property type="project" value="UniProtKB-UniRule"/>
</dbReference>
<evidence type="ECO:0000259" key="3">
    <source>
        <dbReference type="PROSITE" id="PS50102"/>
    </source>
</evidence>
<dbReference type="InterPro" id="IPR057904">
    <property type="entry name" value="Nal1_C"/>
</dbReference>
<sequence length="925" mass="102163">MDQGRSNSRVRGSGSTPSEESSLDLEKYCCNHSYRPSFSPPSLQPHASAGQHCESTAAYFSWPCRIKDDAEERANYFANLQKGVLPETLGQLPEGQRANSLELMTIRAFHSKILRCYSLGTAIGFRIRRGVLTDIPAILVFVSRKVHKQWLSPLQCLPTALEGPGGVWCDVDVVEFFYFGTPEPTPKEQLYTEIVDDLRGSDPCIGSGSQVANQETYGTLGAIVRSQTGSRQVGFLTNRHVAVDWITQIRRCFTLYLRRLDRGFILVQLKEQLHSSEMTCGSGYLRELIQSCGKQVMKVGRSSGLTTGTVLAYALEYNDEKGICFLTDFLVVGENQQTFDLEGDSGSLIILKGGNGEKPRPIGIIWGGTANRGRLKLKVGQPPENWTSGVDLGRLLNFLELDLITSDEALRVAVQEQRAAFHDSGWSSAGDSSPPDVMLPKDKSEPLGLHIQHIPLEDGIGGPDINSSPTEGAFDLDDGVNAGPSFEHQFIPSFNGKPIMHHDDKQDKLESENLSVLRNACEEDLSFSLQLGENEPKRRRSEPAPKTSPGVSPSGSDSGSYSRSHSRSRSISRSRSRSYSGSDSRSSRSRSRSRSFSSSSSPSRSGSSRRPSPALQRKSPADGVKRGRSPPPQNKKPSPPPRKASPVPESLVLHVDQLSRNVNEHHLKEIFGNFGEVVNVRLAIDHVVNLPKGFAYVEFKSRVDAEKAQLYMDGAQIDGKVVRAKFTLPERKKVASPPKAVPTTSRRDAPKSDDAAADAEKDGPKRPREVSPHRKPLSPPRRRSPVARRGSPRREPDSPPAPRRRADSPARRRADSPYRRDSPPPRRRPPSPPRGRSPSSLPRRYRSPPRASPRRMRGSPVRRRSPLPPRRRGRGPPARRGRSSFSSSPSPRKGPRRISRSRSPRRPMRARSPSSSSTSSSPRKP</sequence>
<dbReference type="InterPro" id="IPR009003">
    <property type="entry name" value="Peptidase_S1_PA"/>
</dbReference>
<gene>
    <name evidence="4" type="ORF">Sango_1347400</name>
</gene>
<proteinExistence type="predicted"/>
<organism evidence="4 5">
    <name type="scientific">Sesamum angolense</name>
    <dbReference type="NCBI Taxonomy" id="2727404"/>
    <lineage>
        <taxon>Eukaryota</taxon>
        <taxon>Viridiplantae</taxon>
        <taxon>Streptophyta</taxon>
        <taxon>Embryophyta</taxon>
        <taxon>Tracheophyta</taxon>
        <taxon>Spermatophyta</taxon>
        <taxon>Magnoliopsida</taxon>
        <taxon>eudicotyledons</taxon>
        <taxon>Gunneridae</taxon>
        <taxon>Pentapetalae</taxon>
        <taxon>asterids</taxon>
        <taxon>lamiids</taxon>
        <taxon>Lamiales</taxon>
        <taxon>Pedaliaceae</taxon>
        <taxon>Sesamum</taxon>
    </lineage>
</organism>
<dbReference type="Pfam" id="PF25819">
    <property type="entry name" value="Nal1_C"/>
    <property type="match status" value="2"/>
</dbReference>
<feature type="region of interest" description="Disordered" evidence="2">
    <location>
        <begin position="459"/>
        <end position="508"/>
    </location>
</feature>
<evidence type="ECO:0000256" key="1">
    <source>
        <dbReference type="PROSITE-ProRule" id="PRU00176"/>
    </source>
</evidence>
<feature type="compositionally biased region" description="Basic residues" evidence="2">
    <location>
        <begin position="843"/>
        <end position="882"/>
    </location>
</feature>
<dbReference type="PANTHER" id="PTHR31521">
    <property type="entry name" value="EXPRESSED PROTEIN"/>
    <property type="match status" value="1"/>
</dbReference>
<dbReference type="Pfam" id="PF00076">
    <property type="entry name" value="RRM_1"/>
    <property type="match status" value="1"/>
</dbReference>
<dbReference type="InterPro" id="IPR057906">
    <property type="entry name" value="Nal1"/>
</dbReference>
<dbReference type="Gene3D" id="3.30.70.330">
    <property type="match status" value="1"/>
</dbReference>
<feature type="compositionally biased region" description="Basic residues" evidence="2">
    <location>
        <begin position="773"/>
        <end position="786"/>
    </location>
</feature>
<dbReference type="InterPro" id="IPR000504">
    <property type="entry name" value="RRM_dom"/>
</dbReference>
<dbReference type="InterPro" id="IPR012677">
    <property type="entry name" value="Nucleotide-bd_a/b_plait_sf"/>
</dbReference>
<dbReference type="PANTHER" id="PTHR31521:SF3">
    <property type="entry name" value="TRYPSIN FAMILY PROTEIN"/>
    <property type="match status" value="1"/>
</dbReference>
<dbReference type="InterPro" id="IPR057905">
    <property type="entry name" value="Nal1_N"/>
</dbReference>
<feature type="compositionally biased region" description="Basic and acidic residues" evidence="2">
    <location>
        <begin position="745"/>
        <end position="772"/>
    </location>
</feature>
<dbReference type="InterPro" id="IPR035979">
    <property type="entry name" value="RBD_domain_sf"/>
</dbReference>
<feature type="region of interest" description="Disordered" evidence="2">
    <location>
        <begin position="732"/>
        <end position="925"/>
    </location>
</feature>
<name>A0AAE2BUX7_9LAMI</name>
<dbReference type="PROSITE" id="PS50102">
    <property type="entry name" value="RRM"/>
    <property type="match status" value="1"/>
</dbReference>
<reference evidence="4" key="2">
    <citation type="journal article" date="2024" name="Plant">
        <title>Genomic evolution and insights into agronomic trait innovations of Sesamum species.</title>
        <authorList>
            <person name="Miao H."/>
            <person name="Wang L."/>
            <person name="Qu L."/>
            <person name="Liu H."/>
            <person name="Sun Y."/>
            <person name="Le M."/>
            <person name="Wang Q."/>
            <person name="Wei S."/>
            <person name="Zheng Y."/>
            <person name="Lin W."/>
            <person name="Duan Y."/>
            <person name="Cao H."/>
            <person name="Xiong S."/>
            <person name="Wang X."/>
            <person name="Wei L."/>
            <person name="Li C."/>
            <person name="Ma Q."/>
            <person name="Ju M."/>
            <person name="Zhao R."/>
            <person name="Li G."/>
            <person name="Mu C."/>
            <person name="Tian Q."/>
            <person name="Mei H."/>
            <person name="Zhang T."/>
            <person name="Gao T."/>
            <person name="Zhang H."/>
        </authorList>
    </citation>
    <scope>NUCLEOTIDE SEQUENCE</scope>
    <source>
        <strain evidence="4">K16</strain>
    </source>
</reference>
<dbReference type="SMART" id="SM00360">
    <property type="entry name" value="RRM"/>
    <property type="match status" value="1"/>
</dbReference>
<feature type="compositionally biased region" description="Low complexity" evidence="2">
    <location>
        <begin position="910"/>
        <end position="925"/>
    </location>
</feature>
<feature type="compositionally biased region" description="Low complexity" evidence="2">
    <location>
        <begin position="1"/>
        <end position="15"/>
    </location>
</feature>
<feature type="domain" description="RRM" evidence="3">
    <location>
        <begin position="651"/>
        <end position="729"/>
    </location>
</feature>
<dbReference type="Proteomes" id="UP001289374">
    <property type="component" value="Unassembled WGS sequence"/>
</dbReference>
<protein>
    <submittedName>
        <fullName evidence="4">Protein NARROW LEAF 1</fullName>
    </submittedName>
</protein>
<feature type="compositionally biased region" description="Low complexity" evidence="2">
    <location>
        <begin position="594"/>
        <end position="613"/>
    </location>
</feature>
<dbReference type="AlphaFoldDB" id="A0AAE2BUX7"/>
<dbReference type="SUPFAM" id="SSF50494">
    <property type="entry name" value="Trypsin-like serine proteases"/>
    <property type="match status" value="1"/>
</dbReference>
<keyword evidence="1" id="KW-0694">RNA-binding</keyword>
<feature type="region of interest" description="Disordered" evidence="2">
    <location>
        <begin position="527"/>
        <end position="647"/>
    </location>
</feature>
<dbReference type="CDD" id="cd12365">
    <property type="entry name" value="RRM_RNPS1"/>
    <property type="match status" value="1"/>
</dbReference>
<comment type="caution">
    <text evidence="4">The sequence shown here is derived from an EMBL/GenBank/DDBJ whole genome shotgun (WGS) entry which is preliminary data.</text>
</comment>
<feature type="compositionally biased region" description="Basic residues" evidence="2">
    <location>
        <begin position="893"/>
        <end position="909"/>
    </location>
</feature>
<reference evidence="4" key="1">
    <citation type="submission" date="2020-06" db="EMBL/GenBank/DDBJ databases">
        <authorList>
            <person name="Li T."/>
            <person name="Hu X."/>
            <person name="Zhang T."/>
            <person name="Song X."/>
            <person name="Zhang H."/>
            <person name="Dai N."/>
            <person name="Sheng W."/>
            <person name="Hou X."/>
            <person name="Wei L."/>
        </authorList>
    </citation>
    <scope>NUCLEOTIDE SEQUENCE</scope>
    <source>
        <strain evidence="4">K16</strain>
        <tissue evidence="4">Leaf</tissue>
    </source>
</reference>
<evidence type="ECO:0000313" key="4">
    <source>
        <dbReference type="EMBL" id="KAK4398719.1"/>
    </source>
</evidence>
<accession>A0AAE2BUX7</accession>
<dbReference type="FunFam" id="3.30.70.330:FF:000461">
    <property type="entry name" value="Serine/arginine-rich splicing factor SR45"/>
    <property type="match status" value="1"/>
</dbReference>
<feature type="compositionally biased region" description="Pro residues" evidence="2">
    <location>
        <begin position="629"/>
        <end position="643"/>
    </location>
</feature>
<dbReference type="Pfam" id="PF25608">
    <property type="entry name" value="NAL1_N"/>
    <property type="match status" value="1"/>
</dbReference>